<dbReference type="InterPro" id="IPR023754">
    <property type="entry name" value="HemeA_Synthase_type2"/>
</dbReference>
<keyword evidence="4" id="KW-0479">Metal-binding</keyword>
<evidence type="ECO:0000313" key="14">
    <source>
        <dbReference type="Proteomes" id="UP001377567"/>
    </source>
</evidence>
<accession>A0AAV5RZ81</accession>
<feature type="transmembrane region" description="Helical" evidence="12">
    <location>
        <begin position="189"/>
        <end position="207"/>
    </location>
</feature>
<feature type="transmembrane region" description="Helical" evidence="12">
    <location>
        <begin position="104"/>
        <end position="124"/>
    </location>
</feature>
<evidence type="ECO:0000256" key="12">
    <source>
        <dbReference type="SAM" id="Phobius"/>
    </source>
</evidence>
<name>A0AAV5RZ81_MAUHU</name>
<evidence type="ECO:0000256" key="6">
    <source>
        <dbReference type="ARBA" id="ARBA00023002"/>
    </source>
</evidence>
<evidence type="ECO:0000313" key="13">
    <source>
        <dbReference type="EMBL" id="GMM56066.1"/>
    </source>
</evidence>
<evidence type="ECO:0000256" key="4">
    <source>
        <dbReference type="ARBA" id="ARBA00022723"/>
    </source>
</evidence>
<evidence type="ECO:0000256" key="3">
    <source>
        <dbReference type="ARBA" id="ARBA00022692"/>
    </source>
</evidence>
<evidence type="ECO:0000256" key="11">
    <source>
        <dbReference type="ARBA" id="ARBA00048044"/>
    </source>
</evidence>
<evidence type="ECO:0000256" key="10">
    <source>
        <dbReference type="ARBA" id="ARBA00044501"/>
    </source>
</evidence>
<reference evidence="13 14" key="1">
    <citation type="journal article" date="2023" name="Elife">
        <title>Identification of key yeast species and microbe-microbe interactions impacting larval growth of Drosophila in the wild.</title>
        <authorList>
            <person name="Mure A."/>
            <person name="Sugiura Y."/>
            <person name="Maeda R."/>
            <person name="Honda K."/>
            <person name="Sakurai N."/>
            <person name="Takahashi Y."/>
            <person name="Watada M."/>
            <person name="Katoh T."/>
            <person name="Gotoh A."/>
            <person name="Gotoh Y."/>
            <person name="Taniguchi I."/>
            <person name="Nakamura K."/>
            <person name="Hayashi T."/>
            <person name="Katayama T."/>
            <person name="Uemura T."/>
            <person name="Hattori Y."/>
        </authorList>
    </citation>
    <scope>NUCLEOTIDE SEQUENCE [LARGE SCALE GENOMIC DNA]</scope>
    <source>
        <strain evidence="13 14">KH-74</strain>
    </source>
</reference>
<keyword evidence="9 12" id="KW-0472">Membrane</keyword>
<keyword evidence="7" id="KW-0408">Iron</keyword>
<comment type="catalytic activity">
    <reaction evidence="11">
        <text>Fe(II)-heme o + 2 A + H2O = Fe(II)-heme a + 2 AH2</text>
        <dbReference type="Rhea" id="RHEA:63388"/>
        <dbReference type="ChEBI" id="CHEBI:13193"/>
        <dbReference type="ChEBI" id="CHEBI:15377"/>
        <dbReference type="ChEBI" id="CHEBI:17499"/>
        <dbReference type="ChEBI" id="CHEBI:60530"/>
        <dbReference type="ChEBI" id="CHEBI:61715"/>
        <dbReference type="EC" id="1.17.99.9"/>
    </reaction>
    <physiologicalReaction direction="left-to-right" evidence="11">
        <dbReference type="Rhea" id="RHEA:63389"/>
    </physiologicalReaction>
</comment>
<feature type="transmembrane region" description="Helical" evidence="12">
    <location>
        <begin position="417"/>
        <end position="441"/>
    </location>
</feature>
<dbReference type="GO" id="GO:0120547">
    <property type="term" value="F:heme A synthase activity"/>
    <property type="evidence" value="ECO:0007669"/>
    <property type="project" value="UniProtKB-EC"/>
</dbReference>
<dbReference type="EMBL" id="BTGD01000006">
    <property type="protein sequence ID" value="GMM56066.1"/>
    <property type="molecule type" value="Genomic_DNA"/>
</dbReference>
<keyword evidence="3 12" id="KW-0812">Transmembrane</keyword>
<feature type="transmembrane region" description="Helical" evidence="12">
    <location>
        <begin position="447"/>
        <end position="467"/>
    </location>
</feature>
<dbReference type="GO" id="GO:0046872">
    <property type="term" value="F:metal ion binding"/>
    <property type="evidence" value="ECO:0007669"/>
    <property type="project" value="UniProtKB-KW"/>
</dbReference>
<organism evidence="13 14">
    <name type="scientific">Maudiozyma humilis</name>
    <name type="common">Sour dough yeast</name>
    <name type="synonym">Kazachstania humilis</name>
    <dbReference type="NCBI Taxonomy" id="51915"/>
    <lineage>
        <taxon>Eukaryota</taxon>
        <taxon>Fungi</taxon>
        <taxon>Dikarya</taxon>
        <taxon>Ascomycota</taxon>
        <taxon>Saccharomycotina</taxon>
        <taxon>Saccharomycetes</taxon>
        <taxon>Saccharomycetales</taxon>
        <taxon>Saccharomycetaceae</taxon>
        <taxon>Maudiozyma</taxon>
    </lineage>
</organism>
<keyword evidence="14" id="KW-1185">Reference proteome</keyword>
<comment type="subcellular location">
    <subcellularLocation>
        <location evidence="2">Membrane</location>
        <topology evidence="2">Multi-pass membrane protein</topology>
    </subcellularLocation>
</comment>
<evidence type="ECO:0000256" key="2">
    <source>
        <dbReference type="ARBA" id="ARBA00004141"/>
    </source>
</evidence>
<gene>
    <name evidence="13" type="ORF">DAKH74_026820</name>
</gene>
<dbReference type="GO" id="GO:0016653">
    <property type="term" value="F:oxidoreductase activity, acting on NAD(P)H, heme protein as acceptor"/>
    <property type="evidence" value="ECO:0007669"/>
    <property type="project" value="TreeGrafter"/>
</dbReference>
<evidence type="ECO:0000256" key="9">
    <source>
        <dbReference type="ARBA" id="ARBA00023136"/>
    </source>
</evidence>
<feature type="transmembrane region" description="Helical" evidence="12">
    <location>
        <begin position="219"/>
        <end position="237"/>
    </location>
</feature>
<dbReference type="Pfam" id="PF02628">
    <property type="entry name" value="COX15-CtaA"/>
    <property type="match status" value="1"/>
</dbReference>
<feature type="transmembrane region" description="Helical" evidence="12">
    <location>
        <begin position="257"/>
        <end position="279"/>
    </location>
</feature>
<dbReference type="GO" id="GO:0005743">
    <property type="term" value="C:mitochondrial inner membrane"/>
    <property type="evidence" value="ECO:0007669"/>
    <property type="project" value="TreeGrafter"/>
</dbReference>
<dbReference type="InterPro" id="IPR003780">
    <property type="entry name" value="COX15/CtaA_fam"/>
</dbReference>
<keyword evidence="8" id="KW-0350">Heme biosynthesis</keyword>
<dbReference type="GO" id="GO:0006784">
    <property type="term" value="P:heme A biosynthetic process"/>
    <property type="evidence" value="ECO:0007669"/>
    <property type="project" value="InterPro"/>
</dbReference>
<comment type="caution">
    <text evidence="13">The sequence shown here is derived from an EMBL/GenBank/DDBJ whole genome shotgun (WGS) entry which is preliminary data.</text>
</comment>
<protein>
    <submittedName>
        <fullName evidence="13">Cox15 protein</fullName>
    </submittedName>
</protein>
<feature type="transmembrane region" description="Helical" evidence="12">
    <location>
        <begin position="316"/>
        <end position="339"/>
    </location>
</feature>
<evidence type="ECO:0000256" key="1">
    <source>
        <dbReference type="ARBA" id="ARBA00001970"/>
    </source>
</evidence>
<keyword evidence="5 12" id="KW-1133">Transmembrane helix</keyword>
<dbReference type="PANTHER" id="PTHR23289:SF2">
    <property type="entry name" value="CYTOCHROME C OXIDASE ASSEMBLY PROTEIN COX15 HOMOLOG"/>
    <property type="match status" value="1"/>
</dbReference>
<feature type="transmembrane region" description="Helical" evidence="12">
    <location>
        <begin position="384"/>
        <end position="405"/>
    </location>
</feature>
<proteinExistence type="inferred from homology"/>
<evidence type="ECO:0000256" key="5">
    <source>
        <dbReference type="ARBA" id="ARBA00022989"/>
    </source>
</evidence>
<evidence type="ECO:0000256" key="7">
    <source>
        <dbReference type="ARBA" id="ARBA00023004"/>
    </source>
</evidence>
<evidence type="ECO:0000256" key="8">
    <source>
        <dbReference type="ARBA" id="ARBA00023133"/>
    </source>
</evidence>
<dbReference type="Proteomes" id="UP001377567">
    <property type="component" value="Unassembled WGS sequence"/>
</dbReference>
<keyword evidence="6" id="KW-0560">Oxidoreductase</keyword>
<comment type="pathway">
    <text evidence="10">Porphyrin-containing compound metabolism; heme A biosynthesis; heme A from heme O: step 1/1.</text>
</comment>
<dbReference type="HAMAP" id="MF_01665">
    <property type="entry name" value="HemeA_synth_type2"/>
    <property type="match status" value="1"/>
</dbReference>
<sequence length="506" mass="55343">MLMKSLFRDTGALGASVRMLARSKAPVSQRAGLASLSRRFALGSGVVSQSLRAKSASFSRFSRLSGFSGLGSRKFGSSSALRNAAAAAKVTPEMANSVKTSNVVAYWLIGTSGLVFGIVVLGGLTRLTESGLSITEWKPVTGSLPPIGQAEWEEEFAKYRDSPEFMQLNSHITLDEFKFIFFMEWAHRLWGRAIGAIFIAPAIYFAVTKRSSPHVNKRLLGLTSLLGLQGFLGWWMVKSGLDQEQLDARQSKPTVSQYRLTTHLGAAFFLYMGMLWTGLDILKENKWMRNPAEAGKLLKALDNPVLGPMRKIAVGLLAFCFVTAMSGGMVAGLDAGMIYNTWPKMGASWFPNGRELMDPHFARREDKSDLWWRNLLENPTTVQLVHRTFATAAFFGVLAVHMYALKHKAAMPRNAQKTVHALMGVVTLQVALGIFTILYVVPTPLASTHQAGSLALVTAALVFANQVRKPRASVRTMINSGFAQNLVNKTANSGSKIMSEASKLTR</sequence>
<comment type="cofactor">
    <cofactor evidence="1">
        <name>heme b</name>
        <dbReference type="ChEBI" id="CHEBI:60344"/>
    </cofactor>
</comment>
<dbReference type="AlphaFoldDB" id="A0AAV5RZ81"/>
<dbReference type="PANTHER" id="PTHR23289">
    <property type="entry name" value="CYTOCHROME C OXIDASE ASSEMBLY PROTEIN COX15"/>
    <property type="match status" value="1"/>
</dbReference>